<reference evidence="2" key="1">
    <citation type="submission" date="2009-01" db="EMBL/GenBank/DDBJ databases">
        <title>The Genome Sequence of Brucella pinnipedialis M292/94/1.</title>
        <authorList>
            <consortium name="The Broad Institute Genome Sequencing Platform"/>
            <person name="Ward D."/>
            <person name="Young S.K."/>
            <person name="Kodira C.D."/>
            <person name="Zeng Q."/>
            <person name="Koehrsen M."/>
            <person name="Alvarado L."/>
            <person name="Berlin A."/>
            <person name="Borenstein D."/>
            <person name="Chen Z."/>
            <person name="Engels R."/>
            <person name="Freedman E."/>
            <person name="Gellesch M."/>
            <person name="Goldberg J."/>
            <person name="Griggs A."/>
            <person name="Gujja S."/>
            <person name="Heiman D."/>
            <person name="Hepburn T."/>
            <person name="Howarth C."/>
            <person name="Jen D."/>
            <person name="Larson L."/>
            <person name="Lewis B."/>
            <person name="Mehta T."/>
            <person name="Park D."/>
            <person name="Pearson M."/>
            <person name="Roberts A."/>
            <person name="Saif S."/>
            <person name="Shea T."/>
            <person name="Shenoy N."/>
            <person name="Sisk P."/>
            <person name="Stolte C."/>
            <person name="Sykes S."/>
            <person name="Walk T."/>
            <person name="White J."/>
            <person name="Yandava C."/>
            <person name="Whatmore A.M."/>
            <person name="Perrett L.L."/>
            <person name="O'Callaghan D."/>
            <person name="Nusbaum C."/>
            <person name="Galagan J."/>
            <person name="Birren B."/>
        </authorList>
    </citation>
    <scope>NUCLEOTIDE SEQUENCE [LARGE SCALE GENOMIC DNA]</scope>
    <source>
        <strain evidence="2">M292/94/1</strain>
    </source>
</reference>
<dbReference type="GeneID" id="93015660"/>
<name>A0A0E1X6B4_9HYPH</name>
<dbReference type="InterPro" id="IPR015867">
    <property type="entry name" value="N-reg_PII/ATP_PRibTrfase_C"/>
</dbReference>
<comment type="similarity">
    <text evidence="1">Belongs to the UPF0166 family.</text>
</comment>
<dbReference type="Proteomes" id="UP000004659">
    <property type="component" value="Unassembled WGS sequence"/>
</dbReference>
<dbReference type="InterPro" id="IPR003793">
    <property type="entry name" value="UPF0166"/>
</dbReference>
<evidence type="ECO:0000313" key="2">
    <source>
        <dbReference type="EMBL" id="EEZ28772.1"/>
    </source>
</evidence>
<dbReference type="InterPro" id="IPR011322">
    <property type="entry name" value="N-reg_PII-like_a/b"/>
</dbReference>
<dbReference type="SUPFAM" id="SSF54913">
    <property type="entry name" value="GlnB-like"/>
    <property type="match status" value="1"/>
</dbReference>
<dbReference type="EMBL" id="EQ999534">
    <property type="protein sequence ID" value="EEZ28772.1"/>
    <property type="molecule type" value="Genomic_DNA"/>
</dbReference>
<dbReference type="AlphaFoldDB" id="A0A0E1X6B4"/>
<evidence type="ECO:0000256" key="1">
    <source>
        <dbReference type="ARBA" id="ARBA00010554"/>
    </source>
</evidence>
<dbReference type="Pfam" id="PF02641">
    <property type="entry name" value="DUF190"/>
    <property type="match status" value="1"/>
</dbReference>
<dbReference type="HOGENOM" id="CLU_146749_0_1_5"/>
<sequence>MELPRESTLLRIFVGEEDQTEDGKLLYEAIVNKAREMQMAGATVLRGPLGFGHSSILHTAKILRLSQDLPTVIEIVDAPEKIEHFIPQVMKMTQSCLITTEKVQVIHYGSNGSTKEKGD</sequence>
<dbReference type="Gene3D" id="3.30.70.120">
    <property type="match status" value="1"/>
</dbReference>
<organism evidence="2">
    <name type="scientific">Brucella pinnipedialis M292/94/1</name>
    <dbReference type="NCBI Taxonomy" id="520462"/>
    <lineage>
        <taxon>Bacteria</taxon>
        <taxon>Pseudomonadati</taxon>
        <taxon>Pseudomonadota</taxon>
        <taxon>Alphaproteobacteria</taxon>
        <taxon>Hyphomicrobiales</taxon>
        <taxon>Brucellaceae</taxon>
        <taxon>Brucella/Ochrobactrum group</taxon>
        <taxon>Brucella</taxon>
    </lineage>
</organism>
<dbReference type="PANTHER" id="PTHR35983">
    <property type="entry name" value="UPF0166 PROTEIN TM_0021"/>
    <property type="match status" value="1"/>
</dbReference>
<dbReference type="PANTHER" id="PTHR35983:SF1">
    <property type="entry name" value="UPF0166 PROTEIN TM_0021"/>
    <property type="match status" value="1"/>
</dbReference>
<protein>
    <submittedName>
        <fullName evidence="2">Camphor resistance protein CrcB</fullName>
    </submittedName>
</protein>
<proteinExistence type="inferred from homology"/>
<dbReference type="RefSeq" id="WP_002965821.1">
    <property type="nucleotide sequence ID" value="NZ_EQ999534.1"/>
</dbReference>
<accession>A0A0E1X6B4</accession>
<gene>
    <name evidence="2" type="ORF">BALG_02125</name>
</gene>